<evidence type="ECO:0000313" key="3">
    <source>
        <dbReference type="RefSeq" id="XP_028138699.1"/>
    </source>
</evidence>
<organism evidence="3">
    <name type="scientific">Diabrotica virgifera virgifera</name>
    <name type="common">western corn rootworm</name>
    <dbReference type="NCBI Taxonomy" id="50390"/>
    <lineage>
        <taxon>Eukaryota</taxon>
        <taxon>Metazoa</taxon>
        <taxon>Ecdysozoa</taxon>
        <taxon>Arthropoda</taxon>
        <taxon>Hexapoda</taxon>
        <taxon>Insecta</taxon>
        <taxon>Pterygota</taxon>
        <taxon>Neoptera</taxon>
        <taxon>Endopterygota</taxon>
        <taxon>Coleoptera</taxon>
        <taxon>Polyphaga</taxon>
        <taxon>Cucujiformia</taxon>
        <taxon>Chrysomeloidea</taxon>
        <taxon>Chrysomelidae</taxon>
        <taxon>Galerucinae</taxon>
        <taxon>Diabroticina</taxon>
        <taxon>Diabroticites</taxon>
        <taxon>Diabrotica</taxon>
    </lineage>
</organism>
<dbReference type="AlphaFoldDB" id="A0A6P7FQS8"/>
<dbReference type="RefSeq" id="XP_028138699.1">
    <property type="nucleotide sequence ID" value="XM_028282898.1"/>
</dbReference>
<gene>
    <name evidence="3" type="primary">LOC114333074</name>
</gene>
<name>A0A6P7FQS8_DIAVI</name>
<reference evidence="3" key="1">
    <citation type="submission" date="2025-08" db="UniProtKB">
        <authorList>
            <consortium name="RefSeq"/>
        </authorList>
    </citation>
    <scope>IDENTIFICATION</scope>
    <source>
        <tissue evidence="3">Whole insect</tissue>
    </source>
</reference>
<feature type="region of interest" description="Disordered" evidence="2">
    <location>
        <begin position="84"/>
        <end position="103"/>
    </location>
</feature>
<accession>A0A6P7FQS8</accession>
<feature type="compositionally biased region" description="Basic residues" evidence="2">
    <location>
        <begin position="94"/>
        <end position="103"/>
    </location>
</feature>
<sequence>MRNFKIQNWEILENSLFTFVQEILIDVAAELTRRHEATKEALEIQAKELEEKRRQFETEKETWKKERQVTLEELRRLSLEGKKVEGETVDGKKEKKKKRFFNS</sequence>
<feature type="compositionally biased region" description="Basic and acidic residues" evidence="2">
    <location>
        <begin position="84"/>
        <end position="93"/>
    </location>
</feature>
<evidence type="ECO:0000256" key="1">
    <source>
        <dbReference type="SAM" id="Coils"/>
    </source>
</evidence>
<dbReference type="InParanoid" id="A0A6P7FQS8"/>
<proteinExistence type="predicted"/>
<keyword evidence="1" id="KW-0175">Coiled coil</keyword>
<protein>
    <submittedName>
        <fullName evidence="3">Protein peanut-like</fullName>
    </submittedName>
</protein>
<feature type="coiled-coil region" evidence="1">
    <location>
        <begin position="28"/>
        <end position="80"/>
    </location>
</feature>
<evidence type="ECO:0000256" key="2">
    <source>
        <dbReference type="SAM" id="MobiDB-lite"/>
    </source>
</evidence>